<dbReference type="RefSeq" id="WP_019945651.1">
    <property type="nucleotide sequence ID" value="NZ_BMLI01000001.1"/>
</dbReference>
<gene>
    <name evidence="1" type="ORF">GCM10010967_14240</name>
</gene>
<comment type="caution">
    <text evidence="1">The sequence shown here is derived from an EMBL/GenBank/DDBJ whole genome shotgun (WGS) entry which is preliminary data.</text>
</comment>
<evidence type="ECO:0000313" key="2">
    <source>
        <dbReference type="Proteomes" id="UP000632339"/>
    </source>
</evidence>
<keyword evidence="2" id="KW-1185">Reference proteome</keyword>
<organism evidence="1 2">
    <name type="scientific">Dyadobacter beijingensis</name>
    <dbReference type="NCBI Taxonomy" id="365489"/>
    <lineage>
        <taxon>Bacteria</taxon>
        <taxon>Pseudomonadati</taxon>
        <taxon>Bacteroidota</taxon>
        <taxon>Cytophagia</taxon>
        <taxon>Cytophagales</taxon>
        <taxon>Spirosomataceae</taxon>
        <taxon>Dyadobacter</taxon>
    </lineage>
</organism>
<dbReference type="Pfam" id="PF11848">
    <property type="entry name" value="DUF3368"/>
    <property type="match status" value="1"/>
</dbReference>
<proteinExistence type="predicted"/>
<dbReference type="InterPro" id="IPR021799">
    <property type="entry name" value="PIN-like_prokaryotic"/>
</dbReference>
<reference evidence="2" key="1">
    <citation type="journal article" date="2019" name="Int. J. Syst. Evol. Microbiol.">
        <title>The Global Catalogue of Microorganisms (GCM) 10K type strain sequencing project: providing services to taxonomists for standard genome sequencing and annotation.</title>
        <authorList>
            <consortium name="The Broad Institute Genomics Platform"/>
            <consortium name="The Broad Institute Genome Sequencing Center for Infectious Disease"/>
            <person name="Wu L."/>
            <person name="Ma J."/>
        </authorList>
    </citation>
    <scope>NUCLEOTIDE SEQUENCE [LARGE SCALE GENOMIC DNA]</scope>
    <source>
        <strain evidence="2">CGMCC 1.6375</strain>
    </source>
</reference>
<evidence type="ECO:0000313" key="1">
    <source>
        <dbReference type="EMBL" id="GGM83594.1"/>
    </source>
</evidence>
<sequence length="152" mass="16802">MQKEYEVIIADTSCLILLEKIGKLDLLQSIFGTVTITDTIAGEFGSRLPEWISIRIAADSGAEYTFDLDPGEAGAIAFAMTLDSVLLILDDYKARKVAQRLGLEITGTLGVLLKAKQMMVISSITPILEEIQQTNFRYSQKVFEQILLLANE</sequence>
<protein>
    <submittedName>
        <fullName evidence="1">DUF3368 domain-containing protein</fullName>
    </submittedName>
</protein>
<dbReference type="PANTHER" id="PTHR39550:SF1">
    <property type="entry name" value="SLL0658 PROTEIN"/>
    <property type="match status" value="1"/>
</dbReference>
<dbReference type="PANTHER" id="PTHR39550">
    <property type="entry name" value="SLL0658 PROTEIN"/>
    <property type="match status" value="1"/>
</dbReference>
<dbReference type="Proteomes" id="UP000632339">
    <property type="component" value="Unassembled WGS sequence"/>
</dbReference>
<accession>A0ABQ2HL15</accession>
<dbReference type="EMBL" id="BMLI01000001">
    <property type="protein sequence ID" value="GGM83594.1"/>
    <property type="molecule type" value="Genomic_DNA"/>
</dbReference>
<name>A0ABQ2HL15_9BACT</name>